<gene>
    <name evidence="2" type="ORF">CEN91_268</name>
</gene>
<dbReference type="PROSITE" id="PS00409">
    <property type="entry name" value="PROKAR_NTER_METHYL"/>
    <property type="match status" value="1"/>
</dbReference>
<name>A0A554LK95_9BACT</name>
<dbReference type="InterPro" id="IPR045584">
    <property type="entry name" value="Pilin-like"/>
</dbReference>
<dbReference type="NCBIfam" id="TIGR02532">
    <property type="entry name" value="IV_pilin_GFxxxE"/>
    <property type="match status" value="1"/>
</dbReference>
<organism evidence="2 3">
    <name type="scientific">Candidatus Berkelbacteria bacterium Licking1014_85</name>
    <dbReference type="NCBI Taxonomy" id="2017148"/>
    <lineage>
        <taxon>Bacteria</taxon>
        <taxon>Candidatus Berkelbacteria</taxon>
    </lineage>
</organism>
<dbReference type="Gene3D" id="3.30.700.10">
    <property type="entry name" value="Glycoprotein, Type 4 Pilin"/>
    <property type="match status" value="1"/>
</dbReference>
<feature type="transmembrane region" description="Helical" evidence="1">
    <location>
        <begin position="7"/>
        <end position="31"/>
    </location>
</feature>
<dbReference type="InterPro" id="IPR012902">
    <property type="entry name" value="N_methyl_site"/>
</dbReference>
<dbReference type="EMBL" id="VMGI01000031">
    <property type="protein sequence ID" value="TSC93282.1"/>
    <property type="molecule type" value="Genomic_DNA"/>
</dbReference>
<keyword evidence="1" id="KW-1133">Transmembrane helix</keyword>
<sequence>MLKRKKGFTLIELLVVIGIIAILAGIVLVAVNPSRNFASSRNAVRENDVSQVLSAVVQYAAGNNGSYPSAITATGVDANTLVGDLVPTYIPEIPADPQGGQYTVSVDANGRITVSASAAENDESISVIQ</sequence>
<proteinExistence type="predicted"/>
<protein>
    <submittedName>
        <fullName evidence="2">Uncharacterized protein</fullName>
    </submittedName>
</protein>
<dbReference type="AlphaFoldDB" id="A0A554LK95"/>
<reference evidence="2 3" key="1">
    <citation type="submission" date="2017-07" db="EMBL/GenBank/DDBJ databases">
        <title>Mechanisms for carbon and nitrogen cycling indicate functional differentiation within the Candidate Phyla Radiation.</title>
        <authorList>
            <person name="Danczak R.E."/>
            <person name="Johnston M.D."/>
            <person name="Kenah C."/>
            <person name="Slattery M."/>
            <person name="Wrighton K.C."/>
            <person name="Wilkins M.J."/>
        </authorList>
    </citation>
    <scope>NUCLEOTIDE SEQUENCE [LARGE SCALE GENOMIC DNA]</scope>
    <source>
        <strain evidence="2">Licking1014_85</strain>
    </source>
</reference>
<evidence type="ECO:0000256" key="1">
    <source>
        <dbReference type="SAM" id="Phobius"/>
    </source>
</evidence>
<comment type="caution">
    <text evidence="2">The sequence shown here is derived from an EMBL/GenBank/DDBJ whole genome shotgun (WGS) entry which is preliminary data.</text>
</comment>
<evidence type="ECO:0000313" key="2">
    <source>
        <dbReference type="EMBL" id="TSC93282.1"/>
    </source>
</evidence>
<evidence type="ECO:0000313" key="3">
    <source>
        <dbReference type="Proteomes" id="UP000315589"/>
    </source>
</evidence>
<dbReference type="Pfam" id="PF07963">
    <property type="entry name" value="N_methyl"/>
    <property type="match status" value="1"/>
</dbReference>
<keyword evidence="1" id="KW-0812">Transmembrane</keyword>
<accession>A0A554LK95</accession>
<dbReference type="SUPFAM" id="SSF54523">
    <property type="entry name" value="Pili subunits"/>
    <property type="match status" value="1"/>
</dbReference>
<dbReference type="Proteomes" id="UP000315589">
    <property type="component" value="Unassembled WGS sequence"/>
</dbReference>
<keyword evidence="1" id="KW-0472">Membrane</keyword>
<dbReference type="PANTHER" id="PTHR30093">
    <property type="entry name" value="GENERAL SECRETION PATHWAY PROTEIN G"/>
    <property type="match status" value="1"/>
</dbReference>